<evidence type="ECO:0000313" key="9">
    <source>
        <dbReference type="EMBL" id="MBJ7596279.1"/>
    </source>
</evidence>
<dbReference type="InterPro" id="IPR029751">
    <property type="entry name" value="Ribosomal_L25_dom"/>
</dbReference>
<reference evidence="9 10" key="1">
    <citation type="submission" date="2020-10" db="EMBL/GenBank/DDBJ databases">
        <title>Ca. Dormibacterota MAGs.</title>
        <authorList>
            <person name="Montgomery K."/>
        </authorList>
    </citation>
    <scope>NUCLEOTIDE SEQUENCE [LARGE SCALE GENOMIC DNA]</scope>
    <source>
        <strain evidence="9">SC8812_S17_18</strain>
    </source>
</reference>
<name>A0A934JZN9_9BACT</name>
<feature type="region of interest" description="Disordered" evidence="6">
    <location>
        <begin position="1"/>
        <end position="20"/>
    </location>
</feature>
<feature type="region of interest" description="Disordered" evidence="6">
    <location>
        <begin position="193"/>
        <end position="220"/>
    </location>
</feature>
<sequence>MATIELPATTREERGSHNRPLRREGLVPAVLYGHNVEPRAITAPATVLHRVWMRAGRTQLIDLSVDGGRAQKVLVREMQIDPRTNRPIHADFFAVNLREKLTADVPVVVTGESPAVVDAKVGTLQQLVNTLRVECLPADLPAQFTVDVSGLDEIDAGIHVREITLPEGVELVHVDPDELVVKVAALRIVEEEPELAAAEEGEAPAEGEAAAESGEEAPAE</sequence>
<keyword evidence="4 5" id="KW-0687">Ribonucleoprotein</keyword>
<accession>A0A934JZN9</accession>
<dbReference type="SUPFAM" id="SSF50715">
    <property type="entry name" value="Ribosomal protein L25-like"/>
    <property type="match status" value="1"/>
</dbReference>
<dbReference type="PANTHER" id="PTHR33284:SF1">
    <property type="entry name" value="RIBOSOMAL PROTEIN L25_GLN-TRNA SYNTHETASE, ANTI-CODON-BINDING DOMAIN-CONTAINING PROTEIN"/>
    <property type="match status" value="1"/>
</dbReference>
<dbReference type="CDD" id="cd00495">
    <property type="entry name" value="Ribosomal_L25_TL5_CTC"/>
    <property type="match status" value="1"/>
</dbReference>
<dbReference type="Gene3D" id="2.40.240.10">
    <property type="entry name" value="Ribosomal Protein L25, Chain P"/>
    <property type="match status" value="1"/>
</dbReference>
<evidence type="ECO:0000256" key="5">
    <source>
        <dbReference type="HAMAP-Rule" id="MF_01334"/>
    </source>
</evidence>
<evidence type="ECO:0000256" key="6">
    <source>
        <dbReference type="SAM" id="MobiDB-lite"/>
    </source>
</evidence>
<dbReference type="GO" id="GO:0008097">
    <property type="term" value="F:5S rRNA binding"/>
    <property type="evidence" value="ECO:0007669"/>
    <property type="project" value="InterPro"/>
</dbReference>
<comment type="similarity">
    <text evidence="5">Belongs to the bacterial ribosomal protein bL25 family. CTC subfamily.</text>
</comment>
<evidence type="ECO:0000313" key="10">
    <source>
        <dbReference type="Proteomes" id="UP000606991"/>
    </source>
</evidence>
<comment type="function">
    <text evidence="5">This is one of the proteins that binds to the 5S RNA in the ribosome where it forms part of the central protuberance.</text>
</comment>
<dbReference type="InterPro" id="IPR020930">
    <property type="entry name" value="Ribosomal_uL5_bac-type"/>
</dbReference>
<dbReference type="NCBIfam" id="TIGR00731">
    <property type="entry name" value="bL25_bact_ctc"/>
    <property type="match status" value="1"/>
</dbReference>
<evidence type="ECO:0000256" key="2">
    <source>
        <dbReference type="ARBA" id="ARBA00022884"/>
    </source>
</evidence>
<dbReference type="PANTHER" id="PTHR33284">
    <property type="entry name" value="RIBOSOMAL PROTEIN L25/GLN-TRNA SYNTHETASE, ANTI-CODON-BINDING DOMAIN-CONTAINING PROTEIN"/>
    <property type="match status" value="1"/>
</dbReference>
<dbReference type="Gene3D" id="2.170.120.20">
    <property type="entry name" value="Ribosomal protein L25, beta domain"/>
    <property type="match status" value="1"/>
</dbReference>
<keyword evidence="3 5" id="KW-0689">Ribosomal protein</keyword>
<evidence type="ECO:0000259" key="8">
    <source>
        <dbReference type="Pfam" id="PF14693"/>
    </source>
</evidence>
<dbReference type="Proteomes" id="UP000606991">
    <property type="component" value="Unassembled WGS sequence"/>
</dbReference>
<feature type="compositionally biased region" description="Acidic residues" evidence="6">
    <location>
        <begin position="193"/>
        <end position="205"/>
    </location>
</feature>
<comment type="caution">
    <text evidence="9">The sequence shown here is derived from an EMBL/GenBank/DDBJ whole genome shotgun (WGS) entry which is preliminary data.</text>
</comment>
<keyword evidence="1 5" id="KW-0699">rRNA-binding</keyword>
<proteinExistence type="inferred from homology"/>
<dbReference type="AlphaFoldDB" id="A0A934JZN9"/>
<evidence type="ECO:0000259" key="7">
    <source>
        <dbReference type="Pfam" id="PF01386"/>
    </source>
</evidence>
<dbReference type="GO" id="GO:0003735">
    <property type="term" value="F:structural constituent of ribosome"/>
    <property type="evidence" value="ECO:0007669"/>
    <property type="project" value="InterPro"/>
</dbReference>
<feature type="domain" description="Large ribosomal subunit protein bL25 beta" evidence="8">
    <location>
        <begin position="100"/>
        <end position="185"/>
    </location>
</feature>
<evidence type="ECO:0000256" key="1">
    <source>
        <dbReference type="ARBA" id="ARBA00022730"/>
    </source>
</evidence>
<dbReference type="InterPro" id="IPR020056">
    <property type="entry name" value="Rbsml_bL25/Gln-tRNA_synth_N"/>
</dbReference>
<dbReference type="GO" id="GO:0022625">
    <property type="term" value="C:cytosolic large ribosomal subunit"/>
    <property type="evidence" value="ECO:0007669"/>
    <property type="project" value="TreeGrafter"/>
</dbReference>
<protein>
    <recommendedName>
        <fullName evidence="5">Large ribosomal subunit protein bL25</fullName>
    </recommendedName>
    <alternativeName>
        <fullName evidence="5">General stress protein CTC</fullName>
    </alternativeName>
</protein>
<evidence type="ECO:0000256" key="4">
    <source>
        <dbReference type="ARBA" id="ARBA00023274"/>
    </source>
</evidence>
<dbReference type="Pfam" id="PF01386">
    <property type="entry name" value="Ribosomal_L25p"/>
    <property type="match status" value="1"/>
</dbReference>
<gene>
    <name evidence="5" type="primary">rplY</name>
    <name evidence="5" type="synonym">ctc</name>
    <name evidence="9" type="ORF">JF886_15735</name>
</gene>
<organism evidence="9 10">
    <name type="scientific">Candidatus Aeolococcus gillhamiae</name>
    <dbReference type="NCBI Taxonomy" id="3127015"/>
    <lineage>
        <taxon>Bacteria</taxon>
        <taxon>Bacillati</taxon>
        <taxon>Candidatus Dormiibacterota</taxon>
        <taxon>Candidatus Dormibacteria</taxon>
        <taxon>Candidatus Aeolococcales</taxon>
        <taxon>Candidatus Aeolococcaceae</taxon>
        <taxon>Candidatus Aeolococcus</taxon>
    </lineage>
</organism>
<keyword evidence="2 5" id="KW-0694">RNA-binding</keyword>
<dbReference type="InterPro" id="IPR001021">
    <property type="entry name" value="Ribosomal_bL25_long"/>
</dbReference>
<dbReference type="HAMAP" id="MF_01334">
    <property type="entry name" value="Ribosomal_bL25_CTC"/>
    <property type="match status" value="1"/>
</dbReference>
<dbReference type="GO" id="GO:0006412">
    <property type="term" value="P:translation"/>
    <property type="evidence" value="ECO:0007669"/>
    <property type="project" value="UniProtKB-UniRule"/>
</dbReference>
<comment type="subunit">
    <text evidence="5">Part of the 50S ribosomal subunit; part of the 5S rRNA/L5/L18/L25 subcomplex. Contacts the 5S rRNA. Binds to the 5S rRNA independently of L5 and L18.</text>
</comment>
<feature type="compositionally biased region" description="Basic and acidic residues" evidence="6">
    <location>
        <begin position="10"/>
        <end position="20"/>
    </location>
</feature>
<dbReference type="InterPro" id="IPR011035">
    <property type="entry name" value="Ribosomal_bL25/Gln-tRNA_synth"/>
</dbReference>
<dbReference type="InterPro" id="IPR037121">
    <property type="entry name" value="Ribosomal_bL25_C"/>
</dbReference>
<dbReference type="InterPro" id="IPR020057">
    <property type="entry name" value="Ribosomal_bL25_b-dom"/>
</dbReference>
<dbReference type="Pfam" id="PF14693">
    <property type="entry name" value="Ribosomal_TL5_C"/>
    <property type="match status" value="1"/>
</dbReference>
<dbReference type="RefSeq" id="WP_337314185.1">
    <property type="nucleotide sequence ID" value="NZ_JAEKNS010000155.1"/>
</dbReference>
<feature type="domain" description="Large ribosomal subunit protein bL25 L25" evidence="7">
    <location>
        <begin position="6"/>
        <end position="92"/>
    </location>
</feature>
<evidence type="ECO:0000256" key="3">
    <source>
        <dbReference type="ARBA" id="ARBA00022980"/>
    </source>
</evidence>
<dbReference type="EMBL" id="JAEKNS010000155">
    <property type="protein sequence ID" value="MBJ7596279.1"/>
    <property type="molecule type" value="Genomic_DNA"/>
</dbReference>